<keyword evidence="3" id="KW-1185">Reference proteome</keyword>
<proteinExistence type="predicted"/>
<evidence type="ECO:0000313" key="3">
    <source>
        <dbReference type="Proteomes" id="UP000789570"/>
    </source>
</evidence>
<dbReference type="SUPFAM" id="SSF53098">
    <property type="entry name" value="Ribonuclease H-like"/>
    <property type="match status" value="1"/>
</dbReference>
<feature type="non-terminal residue" evidence="2">
    <location>
        <position position="1"/>
    </location>
</feature>
<dbReference type="OrthoDB" id="2409584at2759"/>
<accession>A0A9N9EIG0</accession>
<evidence type="ECO:0000313" key="2">
    <source>
        <dbReference type="EMBL" id="CAG8675270.1"/>
    </source>
</evidence>
<feature type="domain" description="HAT C-terminal dimerisation" evidence="1">
    <location>
        <begin position="3"/>
        <end position="45"/>
    </location>
</feature>
<organism evidence="2 3">
    <name type="scientific">Funneliformis caledonium</name>
    <dbReference type="NCBI Taxonomy" id="1117310"/>
    <lineage>
        <taxon>Eukaryota</taxon>
        <taxon>Fungi</taxon>
        <taxon>Fungi incertae sedis</taxon>
        <taxon>Mucoromycota</taxon>
        <taxon>Glomeromycotina</taxon>
        <taxon>Glomeromycetes</taxon>
        <taxon>Glomerales</taxon>
        <taxon>Glomeraceae</taxon>
        <taxon>Funneliformis</taxon>
    </lineage>
</organism>
<name>A0A9N9EIG0_9GLOM</name>
<sequence>KSLAISATSVVSERLFSNTRYLISPLRNHLNPTLVIEMFFLKRNMKIIEVITPD</sequence>
<dbReference type="GO" id="GO:0046983">
    <property type="term" value="F:protein dimerization activity"/>
    <property type="evidence" value="ECO:0007669"/>
    <property type="project" value="InterPro"/>
</dbReference>
<dbReference type="Proteomes" id="UP000789570">
    <property type="component" value="Unassembled WGS sequence"/>
</dbReference>
<evidence type="ECO:0000259" key="1">
    <source>
        <dbReference type="Pfam" id="PF05699"/>
    </source>
</evidence>
<dbReference type="EMBL" id="CAJVPQ010005770">
    <property type="protein sequence ID" value="CAG8675270.1"/>
    <property type="molecule type" value="Genomic_DNA"/>
</dbReference>
<dbReference type="InterPro" id="IPR008906">
    <property type="entry name" value="HATC_C_dom"/>
</dbReference>
<reference evidence="2" key="1">
    <citation type="submission" date="2021-06" db="EMBL/GenBank/DDBJ databases">
        <authorList>
            <person name="Kallberg Y."/>
            <person name="Tangrot J."/>
            <person name="Rosling A."/>
        </authorList>
    </citation>
    <scope>NUCLEOTIDE SEQUENCE</scope>
    <source>
        <strain evidence="2">UK204</strain>
    </source>
</reference>
<protein>
    <submittedName>
        <fullName evidence="2">10222_t:CDS:1</fullName>
    </submittedName>
</protein>
<comment type="caution">
    <text evidence="2">The sequence shown here is derived from an EMBL/GenBank/DDBJ whole genome shotgun (WGS) entry which is preliminary data.</text>
</comment>
<dbReference type="InterPro" id="IPR012337">
    <property type="entry name" value="RNaseH-like_sf"/>
</dbReference>
<dbReference type="AlphaFoldDB" id="A0A9N9EIG0"/>
<dbReference type="Pfam" id="PF05699">
    <property type="entry name" value="Dimer_Tnp_hAT"/>
    <property type="match status" value="1"/>
</dbReference>
<gene>
    <name evidence="2" type="ORF">FCALED_LOCUS12219</name>
</gene>